<reference evidence="2 3" key="1">
    <citation type="submission" date="2021-03" db="EMBL/GenBank/DDBJ databases">
        <authorList>
            <person name="King G.J."/>
            <person name="Bancroft I."/>
            <person name="Baten A."/>
            <person name="Bloomfield J."/>
            <person name="Borpatragohain P."/>
            <person name="He Z."/>
            <person name="Irish N."/>
            <person name="Irwin J."/>
            <person name="Liu K."/>
            <person name="Mauleon R.P."/>
            <person name="Moore J."/>
            <person name="Morris R."/>
            <person name="Ostergaard L."/>
            <person name="Wang B."/>
            <person name="Wells R."/>
        </authorList>
    </citation>
    <scope>NUCLEOTIDE SEQUENCE [LARGE SCALE GENOMIC DNA]</scope>
    <source>
        <strain evidence="2">R-o-18</strain>
        <tissue evidence="2">Leaf</tissue>
    </source>
</reference>
<protein>
    <submittedName>
        <fullName evidence="2">Uncharacterized protein</fullName>
    </submittedName>
</protein>
<sequence length="251" mass="27791">MLRTFPCANLQLFEKEVTGMEKHQKRMKDEEFPETAGILKPVASSGVSTTIRSMLSVELAFEPKIVYVRKASVFRVVWSPGSKGGLSVYVAARGLFKMKPPMIIVPKSIEEGVETLLEVPRAKAQSLASSGVNTTMRSMLSVELAFEPKIVYVRKASVFICLCSIIVLVVRHILNLYLVAWSKTAGIMIPVRFIRSANGATSSDIKEPLTKAKRQEKEDVKALREKLRLGLKILLPEIYGLEGLIKKLTGG</sequence>
<accession>A0ABQ7KUV4</accession>
<feature type="transmembrane region" description="Helical" evidence="1">
    <location>
        <begin position="156"/>
        <end position="179"/>
    </location>
</feature>
<organism evidence="2 3">
    <name type="scientific">Brassica rapa subsp. trilocularis</name>
    <dbReference type="NCBI Taxonomy" id="1813537"/>
    <lineage>
        <taxon>Eukaryota</taxon>
        <taxon>Viridiplantae</taxon>
        <taxon>Streptophyta</taxon>
        <taxon>Embryophyta</taxon>
        <taxon>Tracheophyta</taxon>
        <taxon>Spermatophyta</taxon>
        <taxon>Magnoliopsida</taxon>
        <taxon>eudicotyledons</taxon>
        <taxon>Gunneridae</taxon>
        <taxon>Pentapetalae</taxon>
        <taxon>rosids</taxon>
        <taxon>malvids</taxon>
        <taxon>Brassicales</taxon>
        <taxon>Brassicaceae</taxon>
        <taxon>Brassiceae</taxon>
        <taxon>Brassica</taxon>
    </lineage>
</organism>
<evidence type="ECO:0000313" key="2">
    <source>
        <dbReference type="EMBL" id="KAG5378107.1"/>
    </source>
</evidence>
<name>A0ABQ7KUV4_BRACM</name>
<keyword evidence="1" id="KW-0812">Transmembrane</keyword>
<keyword evidence="1" id="KW-1133">Transmembrane helix</keyword>
<proteinExistence type="predicted"/>
<gene>
    <name evidence="2" type="primary">A07p002130.1_BraROA</name>
    <name evidence="2" type="ORF">IGI04_025949</name>
</gene>
<evidence type="ECO:0000313" key="3">
    <source>
        <dbReference type="Proteomes" id="UP000823674"/>
    </source>
</evidence>
<keyword evidence="3" id="KW-1185">Reference proteome</keyword>
<keyword evidence="1" id="KW-0472">Membrane</keyword>
<evidence type="ECO:0000256" key="1">
    <source>
        <dbReference type="SAM" id="Phobius"/>
    </source>
</evidence>
<comment type="caution">
    <text evidence="2">The sequence shown here is derived from an EMBL/GenBank/DDBJ whole genome shotgun (WGS) entry which is preliminary data.</text>
</comment>
<dbReference type="Proteomes" id="UP000823674">
    <property type="component" value="Chromosome A07"/>
</dbReference>
<dbReference type="EMBL" id="JADBGQ010000009">
    <property type="protein sequence ID" value="KAG5378107.1"/>
    <property type="molecule type" value="Genomic_DNA"/>
</dbReference>